<protein>
    <submittedName>
        <fullName evidence="4">Uncharacterized protein</fullName>
    </submittedName>
</protein>
<dbReference type="GO" id="GO:0005737">
    <property type="term" value="C:cytoplasm"/>
    <property type="evidence" value="ECO:0007669"/>
    <property type="project" value="TreeGrafter"/>
</dbReference>
<evidence type="ECO:0000256" key="3">
    <source>
        <dbReference type="SAM" id="MobiDB-lite"/>
    </source>
</evidence>
<dbReference type="SUPFAM" id="SSF48403">
    <property type="entry name" value="Ankyrin repeat"/>
    <property type="match status" value="1"/>
</dbReference>
<dbReference type="PANTHER" id="PTHR24153">
    <property type="entry name" value="ESPIN"/>
    <property type="match status" value="1"/>
</dbReference>
<feature type="region of interest" description="Disordered" evidence="3">
    <location>
        <begin position="181"/>
        <end position="202"/>
    </location>
</feature>
<dbReference type="Gene3D" id="1.25.40.20">
    <property type="entry name" value="Ankyrin repeat-containing domain"/>
    <property type="match status" value="1"/>
</dbReference>
<feature type="region of interest" description="Disordered" evidence="3">
    <location>
        <begin position="246"/>
        <end position="279"/>
    </location>
</feature>
<feature type="compositionally biased region" description="Basic and acidic residues" evidence="3">
    <location>
        <begin position="246"/>
        <end position="277"/>
    </location>
</feature>
<gene>
    <name evidence="4" type="ORF">CTEN0397_LOCUS15796</name>
</gene>
<name>A0A7S1DBZ3_CYCTE</name>
<dbReference type="GO" id="GO:0051017">
    <property type="term" value="P:actin filament bundle assembly"/>
    <property type="evidence" value="ECO:0007669"/>
    <property type="project" value="TreeGrafter"/>
</dbReference>
<keyword evidence="2" id="KW-0040">ANK repeat</keyword>
<evidence type="ECO:0000313" key="4">
    <source>
        <dbReference type="EMBL" id="CAD8944592.1"/>
    </source>
</evidence>
<keyword evidence="1" id="KW-0677">Repeat</keyword>
<dbReference type="InterPro" id="IPR052420">
    <property type="entry name" value="Espin/Espin-like"/>
</dbReference>
<evidence type="ECO:0000256" key="1">
    <source>
        <dbReference type="ARBA" id="ARBA00022737"/>
    </source>
</evidence>
<reference evidence="4" key="1">
    <citation type="submission" date="2021-01" db="EMBL/GenBank/DDBJ databases">
        <authorList>
            <person name="Corre E."/>
            <person name="Pelletier E."/>
            <person name="Niang G."/>
            <person name="Scheremetjew M."/>
            <person name="Finn R."/>
            <person name="Kale V."/>
            <person name="Holt S."/>
            <person name="Cochrane G."/>
            <person name="Meng A."/>
            <person name="Brown T."/>
            <person name="Cohen L."/>
        </authorList>
    </citation>
    <scope>NUCLEOTIDE SEQUENCE</scope>
    <source>
        <strain evidence="4">ECT3854</strain>
    </source>
</reference>
<dbReference type="EMBL" id="HBFW01024629">
    <property type="protein sequence ID" value="CAD8944592.1"/>
    <property type="molecule type" value="Transcribed_RNA"/>
</dbReference>
<accession>A0A7S1DBZ3</accession>
<evidence type="ECO:0000256" key="2">
    <source>
        <dbReference type="ARBA" id="ARBA00023043"/>
    </source>
</evidence>
<dbReference type="PANTHER" id="PTHR24153:SF8">
    <property type="entry name" value="FORKED, ISOFORM F"/>
    <property type="match status" value="1"/>
</dbReference>
<sequence>MTADILGCFMSPSLGVTEDMEEAPLEVNYDSVELTYLYQAIEDKAFMAAIDFLESGKPEVATEVRTWVTRYEKAVPGKIRWSQLPLHAALVFKAPIKVIQLLVKQFPKAVRCTNDQSMLPLHLAFRHGASDNTLHLLMKEFPEAINAKDYRGRDPLAYAPMGDSWKKGEIINMYLEKKSVVAEPSSEPATPNSEISRGFRTDESAATAAATAKVLELEKQNEELVASATHSKREVSKLQEEVNALKEEKAEKEKAEKLEAERKAAEQKEVAIEDDSGRKKKGLKRVFKGMFKPKTKA</sequence>
<proteinExistence type="predicted"/>
<organism evidence="4">
    <name type="scientific">Cyclophora tenuis</name>
    <name type="common">Marine diatom</name>
    <dbReference type="NCBI Taxonomy" id="216820"/>
    <lineage>
        <taxon>Eukaryota</taxon>
        <taxon>Sar</taxon>
        <taxon>Stramenopiles</taxon>
        <taxon>Ochrophyta</taxon>
        <taxon>Bacillariophyta</taxon>
        <taxon>Fragilariophyceae</taxon>
        <taxon>Fragilariophycidae</taxon>
        <taxon>Cyclophorales</taxon>
        <taxon>Cyclophoraceae</taxon>
        <taxon>Cyclophora</taxon>
    </lineage>
</organism>
<dbReference type="AlphaFoldDB" id="A0A7S1DBZ3"/>
<dbReference type="GO" id="GO:0051015">
    <property type="term" value="F:actin filament binding"/>
    <property type="evidence" value="ECO:0007669"/>
    <property type="project" value="TreeGrafter"/>
</dbReference>
<dbReference type="InterPro" id="IPR036770">
    <property type="entry name" value="Ankyrin_rpt-contain_sf"/>
</dbReference>